<feature type="compositionally biased region" description="Basic and acidic residues" evidence="1">
    <location>
        <begin position="103"/>
        <end position="116"/>
    </location>
</feature>
<dbReference type="AlphaFoldDB" id="A0ABD2Z4T1"/>
<protein>
    <recommendedName>
        <fullName evidence="3">DUF6821 domain-containing protein</fullName>
    </recommendedName>
</protein>
<gene>
    <name evidence="4" type="ORF">ACH5RR_026057</name>
</gene>
<organism evidence="4 5">
    <name type="scientific">Cinchona calisaya</name>
    <dbReference type="NCBI Taxonomy" id="153742"/>
    <lineage>
        <taxon>Eukaryota</taxon>
        <taxon>Viridiplantae</taxon>
        <taxon>Streptophyta</taxon>
        <taxon>Embryophyta</taxon>
        <taxon>Tracheophyta</taxon>
        <taxon>Spermatophyta</taxon>
        <taxon>Magnoliopsida</taxon>
        <taxon>eudicotyledons</taxon>
        <taxon>Gunneridae</taxon>
        <taxon>Pentapetalae</taxon>
        <taxon>asterids</taxon>
        <taxon>lamiids</taxon>
        <taxon>Gentianales</taxon>
        <taxon>Rubiaceae</taxon>
        <taxon>Cinchonoideae</taxon>
        <taxon>Cinchoneae</taxon>
        <taxon>Cinchona</taxon>
    </lineage>
</organism>
<reference evidence="4 5" key="1">
    <citation type="submission" date="2024-11" db="EMBL/GenBank/DDBJ databases">
        <title>A near-complete genome assembly of Cinchona calisaya.</title>
        <authorList>
            <person name="Lian D.C."/>
            <person name="Zhao X.W."/>
            <person name="Wei L."/>
        </authorList>
    </citation>
    <scope>NUCLEOTIDE SEQUENCE [LARGE SCALE GENOMIC DNA]</scope>
    <source>
        <tissue evidence="4">Nenye</tissue>
    </source>
</reference>
<keyword evidence="2" id="KW-0472">Membrane</keyword>
<dbReference type="Proteomes" id="UP001630127">
    <property type="component" value="Unassembled WGS sequence"/>
</dbReference>
<feature type="region of interest" description="Disordered" evidence="1">
    <location>
        <begin position="1"/>
        <end position="27"/>
    </location>
</feature>
<dbReference type="Pfam" id="PF20705">
    <property type="entry name" value="DUF6821"/>
    <property type="match status" value="1"/>
</dbReference>
<evidence type="ECO:0000259" key="3">
    <source>
        <dbReference type="Pfam" id="PF20705"/>
    </source>
</evidence>
<dbReference type="PANTHER" id="PTHR33646">
    <property type="entry name" value="GB|AAF00631.1"/>
    <property type="match status" value="1"/>
</dbReference>
<dbReference type="InterPro" id="IPR045883">
    <property type="entry name" value="At4g13530-like"/>
</dbReference>
<dbReference type="PANTHER" id="PTHR33646:SF6">
    <property type="entry name" value="TRANSMEMBRANE PROTEIN"/>
    <property type="match status" value="1"/>
</dbReference>
<name>A0ABD2Z4T1_9GENT</name>
<keyword evidence="2" id="KW-0812">Transmembrane</keyword>
<evidence type="ECO:0000313" key="4">
    <source>
        <dbReference type="EMBL" id="KAL3513340.1"/>
    </source>
</evidence>
<evidence type="ECO:0000313" key="5">
    <source>
        <dbReference type="Proteomes" id="UP001630127"/>
    </source>
</evidence>
<feature type="compositionally biased region" description="Polar residues" evidence="1">
    <location>
        <begin position="17"/>
        <end position="27"/>
    </location>
</feature>
<dbReference type="InterPro" id="IPR049224">
    <property type="entry name" value="DUF6821"/>
</dbReference>
<sequence length="324" mass="36490">MDAEAGGEFQDWEVLQSDDSGSESIYPIQNSNDFQEIDANSQGMIQTDYFSMEPLRNRFNTTTVSDATEVGSEKSDNPSWIDPNSDTRYPSKDAGAEFWSDSGSDRSDDRKFNGHLGDNEKIQVDVEGIEGISRGSKGKSLENFEKFWSASSEVVELDTNMKAEDVVEVDCKLGCQENANSVAFEKSEKHKREFEVGENEGGESVDIEARKVVEAEEEKKKTLVWWKVPIEFLRYCVFRASPVWTFSVAAAVMGFVILGRRLYKMKKKTRGLELKVTMDDKKISQFMTRAARLNEAFSVVKRVPVVRPSIPAVGVTPWPVMSLR</sequence>
<accession>A0ABD2Z4T1</accession>
<dbReference type="EMBL" id="JBJUIK010000011">
    <property type="protein sequence ID" value="KAL3513340.1"/>
    <property type="molecule type" value="Genomic_DNA"/>
</dbReference>
<evidence type="ECO:0000256" key="1">
    <source>
        <dbReference type="SAM" id="MobiDB-lite"/>
    </source>
</evidence>
<evidence type="ECO:0000256" key="2">
    <source>
        <dbReference type="SAM" id="Phobius"/>
    </source>
</evidence>
<proteinExistence type="predicted"/>
<feature type="transmembrane region" description="Helical" evidence="2">
    <location>
        <begin position="243"/>
        <end position="263"/>
    </location>
</feature>
<feature type="domain" description="DUF6821" evidence="3">
    <location>
        <begin position="169"/>
        <end position="311"/>
    </location>
</feature>
<comment type="caution">
    <text evidence="4">The sequence shown here is derived from an EMBL/GenBank/DDBJ whole genome shotgun (WGS) entry which is preliminary data.</text>
</comment>
<keyword evidence="2" id="KW-1133">Transmembrane helix</keyword>
<keyword evidence="5" id="KW-1185">Reference proteome</keyword>
<feature type="region of interest" description="Disordered" evidence="1">
    <location>
        <begin position="60"/>
        <end position="116"/>
    </location>
</feature>